<accession>A0A6M0CL78</accession>
<dbReference type="Proteomes" id="UP000474296">
    <property type="component" value="Unassembled WGS sequence"/>
</dbReference>
<organism evidence="3 4">
    <name type="scientific">Spongiivirga citrea</name>
    <dbReference type="NCBI Taxonomy" id="1481457"/>
    <lineage>
        <taxon>Bacteria</taxon>
        <taxon>Pseudomonadati</taxon>
        <taxon>Bacteroidota</taxon>
        <taxon>Flavobacteriia</taxon>
        <taxon>Flavobacteriales</taxon>
        <taxon>Flavobacteriaceae</taxon>
        <taxon>Spongiivirga</taxon>
    </lineage>
</organism>
<proteinExistence type="predicted"/>
<sequence length="666" mass="77365">MKYTFFCFFFLSISAFVLGQDLPPKPDNNTDPFNQKPRDTAKQKKGGRTFDPEALARNKKVKPTIDLYQVISHGRDTTQIDTTLSIQKEYKYNYLRKDNFELLRFSNIGQTYNRLGYSFKQKRLYPEYGIKAKHFPYKELDDINYYRVPTPVTDILFKTTMEQGQLLETMITVNPAPNFNISLAYKGLRSLGKYQNILSSNGNFIITSNYNTSNDRYNMRWHIAAQDITNQENGGASNLEEEFTSGDDEFKDRSLVQVQFQDAENRLDGKRYFLDHDFSIFRKNDSLRRYNLKLGHVFNYETKSYRFEKNSSTDNFFGTAFVSGSVDDRSKLRAMNNQLYLSYDSKLTGELKFNSTYYNYNYIHGSTFISDGLTIPNNLKGSTVGAGGSWKHRIGQFDIGASLETIIAGDLEGNSLNANTGFQFSEDLSVKAEIQSASKAPDFNFIMYQSDYTKYNWFNDFDNVKTQTAQFNIKSKKWFDLNLSYSIIDNYAYFGKETLPEGSTDFAQAQPLQFTNTINYLKATLEHEISWRGFALHNTVQYQNVTQDSQVINVPEIVTRNTFYYSGFLFKKAMYFQTGVTLKYFTEYNADEYSPLLGEFYTQNQTKIGNFPVLDFFFNAKVRQTRIYLKAEHFNSSFTGYNFLSAPNYPYRDFIVRFGLVWNFFT</sequence>
<reference evidence="3 4" key="1">
    <citation type="submission" date="2020-01" db="EMBL/GenBank/DDBJ databases">
        <title>Spongiivirga citrea KCTC 32990T.</title>
        <authorList>
            <person name="Wang G."/>
        </authorList>
    </citation>
    <scope>NUCLEOTIDE SEQUENCE [LARGE SCALE GENOMIC DNA]</scope>
    <source>
        <strain evidence="3 4">KCTC 32990</strain>
    </source>
</reference>
<keyword evidence="4" id="KW-1185">Reference proteome</keyword>
<gene>
    <name evidence="3" type="ORF">GWK10_15780</name>
</gene>
<evidence type="ECO:0000256" key="2">
    <source>
        <dbReference type="SAM" id="SignalP"/>
    </source>
</evidence>
<evidence type="ECO:0000313" key="4">
    <source>
        <dbReference type="Proteomes" id="UP000474296"/>
    </source>
</evidence>
<evidence type="ECO:0008006" key="5">
    <source>
        <dbReference type="Google" id="ProtNLM"/>
    </source>
</evidence>
<dbReference type="InterPro" id="IPR025631">
    <property type="entry name" value="Porin_10"/>
</dbReference>
<dbReference type="RefSeq" id="WP_164033367.1">
    <property type="nucleotide sequence ID" value="NZ_JAABOQ010000007.1"/>
</dbReference>
<dbReference type="EMBL" id="JAABOQ010000007">
    <property type="protein sequence ID" value="NER18678.1"/>
    <property type="molecule type" value="Genomic_DNA"/>
</dbReference>
<feature type="chain" id="PRO_5027069526" description="Porin" evidence="2">
    <location>
        <begin position="20"/>
        <end position="666"/>
    </location>
</feature>
<dbReference type="Pfam" id="PF14121">
    <property type="entry name" value="Porin_10"/>
    <property type="match status" value="1"/>
</dbReference>
<feature type="compositionally biased region" description="Basic and acidic residues" evidence="1">
    <location>
        <begin position="36"/>
        <end position="49"/>
    </location>
</feature>
<feature type="region of interest" description="Disordered" evidence="1">
    <location>
        <begin position="26"/>
        <end position="49"/>
    </location>
</feature>
<comment type="caution">
    <text evidence="3">The sequence shown here is derived from an EMBL/GenBank/DDBJ whole genome shotgun (WGS) entry which is preliminary data.</text>
</comment>
<name>A0A6M0CL78_9FLAO</name>
<evidence type="ECO:0000256" key="1">
    <source>
        <dbReference type="SAM" id="MobiDB-lite"/>
    </source>
</evidence>
<evidence type="ECO:0000313" key="3">
    <source>
        <dbReference type="EMBL" id="NER18678.1"/>
    </source>
</evidence>
<protein>
    <recommendedName>
        <fullName evidence="5">Porin</fullName>
    </recommendedName>
</protein>
<dbReference type="AlphaFoldDB" id="A0A6M0CL78"/>
<keyword evidence="2" id="KW-0732">Signal</keyword>
<feature type="signal peptide" evidence="2">
    <location>
        <begin position="1"/>
        <end position="19"/>
    </location>
</feature>